<dbReference type="InterPro" id="IPR021284">
    <property type="entry name" value="DUF2750"/>
</dbReference>
<dbReference type="EMBL" id="BOQN01000050">
    <property type="protein sequence ID" value="GIM91852.1"/>
    <property type="molecule type" value="Genomic_DNA"/>
</dbReference>
<reference evidence="1 2" key="1">
    <citation type="submission" date="2021-03" db="EMBL/GenBank/DDBJ databases">
        <title>Whole genome shotgun sequence of Actinoplanes toevensis NBRC 105298.</title>
        <authorList>
            <person name="Komaki H."/>
            <person name="Tamura T."/>
        </authorList>
    </citation>
    <scope>NUCLEOTIDE SEQUENCE [LARGE SCALE GENOMIC DNA]</scope>
    <source>
        <strain evidence="1 2">NBRC 105298</strain>
    </source>
</reference>
<accession>A0A919TAT6</accession>
<comment type="caution">
    <text evidence="1">The sequence shown here is derived from an EMBL/GenBank/DDBJ whole genome shotgun (WGS) entry which is preliminary data.</text>
</comment>
<keyword evidence="2" id="KW-1185">Reference proteome</keyword>
<dbReference type="Pfam" id="PF11042">
    <property type="entry name" value="DUF2750"/>
    <property type="match status" value="1"/>
</dbReference>
<dbReference type="RefSeq" id="WP_213007750.1">
    <property type="nucleotide sequence ID" value="NZ_BOQN01000050.1"/>
</dbReference>
<evidence type="ECO:0000313" key="1">
    <source>
        <dbReference type="EMBL" id="GIM91852.1"/>
    </source>
</evidence>
<dbReference type="AlphaFoldDB" id="A0A919TAT6"/>
<proteinExistence type="predicted"/>
<gene>
    <name evidence="1" type="ORF">Ato02nite_036450</name>
</gene>
<name>A0A919TAT6_9ACTN</name>
<evidence type="ECO:0000313" key="2">
    <source>
        <dbReference type="Proteomes" id="UP000677082"/>
    </source>
</evidence>
<organism evidence="1 2">
    <name type="scientific">Paractinoplanes toevensis</name>
    <dbReference type="NCBI Taxonomy" id="571911"/>
    <lineage>
        <taxon>Bacteria</taxon>
        <taxon>Bacillati</taxon>
        <taxon>Actinomycetota</taxon>
        <taxon>Actinomycetes</taxon>
        <taxon>Micromonosporales</taxon>
        <taxon>Micromonosporaceae</taxon>
        <taxon>Paractinoplanes</taxon>
    </lineage>
</organism>
<protein>
    <recommendedName>
        <fullName evidence="3">DUF2750 domain-containing protein</fullName>
    </recommendedName>
</protein>
<evidence type="ECO:0008006" key="3">
    <source>
        <dbReference type="Google" id="ProtNLM"/>
    </source>
</evidence>
<sequence>MAPDDISRREAERLRGLAEDARVARTFEVLADRGALWVWGDEDEILFTEDARRTTLLPIWPYATVARLENEGEVDGEHAIRIPLEVFLAEWLPQLADDDAGISIFPVEERNTSVVTLDEFRSRMTAALRLN</sequence>
<dbReference type="Proteomes" id="UP000677082">
    <property type="component" value="Unassembled WGS sequence"/>
</dbReference>